<dbReference type="InterPro" id="IPR036388">
    <property type="entry name" value="WH-like_DNA-bd_sf"/>
</dbReference>
<dbReference type="InterPro" id="IPR036390">
    <property type="entry name" value="WH_DNA-bd_sf"/>
</dbReference>
<dbReference type="PROSITE" id="PS51077">
    <property type="entry name" value="HTH_ICLR"/>
    <property type="match status" value="1"/>
</dbReference>
<evidence type="ECO:0000313" key="6">
    <source>
        <dbReference type="EMBL" id="TQL66954.1"/>
    </source>
</evidence>
<dbReference type="GO" id="GO:0003677">
    <property type="term" value="F:DNA binding"/>
    <property type="evidence" value="ECO:0007669"/>
    <property type="project" value="UniProtKB-KW"/>
</dbReference>
<evidence type="ECO:0000259" key="4">
    <source>
        <dbReference type="PROSITE" id="PS51077"/>
    </source>
</evidence>
<name>A0A543A313_9ACTN</name>
<dbReference type="GO" id="GO:0003700">
    <property type="term" value="F:DNA-binding transcription factor activity"/>
    <property type="evidence" value="ECO:0007669"/>
    <property type="project" value="TreeGrafter"/>
</dbReference>
<dbReference type="SUPFAM" id="SSF55781">
    <property type="entry name" value="GAF domain-like"/>
    <property type="match status" value="1"/>
</dbReference>
<accession>A0A543A313</accession>
<evidence type="ECO:0000256" key="1">
    <source>
        <dbReference type="ARBA" id="ARBA00023015"/>
    </source>
</evidence>
<dbReference type="SUPFAM" id="SSF46785">
    <property type="entry name" value="Winged helix' DNA-binding domain"/>
    <property type="match status" value="1"/>
</dbReference>
<keyword evidence="7" id="KW-1185">Reference proteome</keyword>
<organism evidence="6 7">
    <name type="scientific">Nocardioides albertanoniae</name>
    <dbReference type="NCBI Taxonomy" id="1175486"/>
    <lineage>
        <taxon>Bacteria</taxon>
        <taxon>Bacillati</taxon>
        <taxon>Actinomycetota</taxon>
        <taxon>Actinomycetes</taxon>
        <taxon>Propionibacteriales</taxon>
        <taxon>Nocardioidaceae</taxon>
        <taxon>Nocardioides</taxon>
    </lineage>
</organism>
<evidence type="ECO:0000256" key="3">
    <source>
        <dbReference type="ARBA" id="ARBA00023163"/>
    </source>
</evidence>
<feature type="domain" description="HTH iclR-type" evidence="4">
    <location>
        <begin position="19"/>
        <end position="79"/>
    </location>
</feature>
<keyword evidence="1" id="KW-0805">Transcription regulation</keyword>
<evidence type="ECO:0000313" key="7">
    <source>
        <dbReference type="Proteomes" id="UP000320209"/>
    </source>
</evidence>
<dbReference type="InterPro" id="IPR014757">
    <property type="entry name" value="Tscrpt_reg_IclR_C"/>
</dbReference>
<dbReference type="InterPro" id="IPR029016">
    <property type="entry name" value="GAF-like_dom_sf"/>
</dbReference>
<dbReference type="InterPro" id="IPR005471">
    <property type="entry name" value="Tscrpt_reg_IclR_N"/>
</dbReference>
<dbReference type="PANTHER" id="PTHR30136:SF34">
    <property type="entry name" value="TRANSCRIPTIONAL REGULATOR"/>
    <property type="match status" value="1"/>
</dbReference>
<dbReference type="GO" id="GO:0045892">
    <property type="term" value="P:negative regulation of DNA-templated transcription"/>
    <property type="evidence" value="ECO:0007669"/>
    <property type="project" value="TreeGrafter"/>
</dbReference>
<dbReference type="RefSeq" id="WP_141779101.1">
    <property type="nucleotide sequence ID" value="NZ_VFOV01000001.1"/>
</dbReference>
<dbReference type="EMBL" id="VFOV01000001">
    <property type="protein sequence ID" value="TQL66954.1"/>
    <property type="molecule type" value="Genomic_DNA"/>
</dbReference>
<evidence type="ECO:0000256" key="2">
    <source>
        <dbReference type="ARBA" id="ARBA00023125"/>
    </source>
</evidence>
<dbReference type="OrthoDB" id="9807558at2"/>
<gene>
    <name evidence="6" type="ORF">FB381_0825</name>
</gene>
<dbReference type="Pfam" id="PF01614">
    <property type="entry name" value="IclR_C"/>
    <property type="match status" value="1"/>
</dbReference>
<dbReference type="Gene3D" id="3.30.450.40">
    <property type="match status" value="1"/>
</dbReference>
<evidence type="ECO:0000259" key="5">
    <source>
        <dbReference type="PROSITE" id="PS51078"/>
    </source>
</evidence>
<dbReference type="Proteomes" id="UP000320209">
    <property type="component" value="Unassembled WGS sequence"/>
</dbReference>
<reference evidence="6 7" key="1">
    <citation type="submission" date="2019-06" db="EMBL/GenBank/DDBJ databases">
        <title>Sequencing the genomes of 1000 actinobacteria strains.</title>
        <authorList>
            <person name="Klenk H.-P."/>
        </authorList>
    </citation>
    <scope>NUCLEOTIDE SEQUENCE [LARGE SCALE GENOMIC DNA]</scope>
    <source>
        <strain evidence="6 7">DSM 25218</strain>
    </source>
</reference>
<dbReference type="Gene3D" id="1.10.10.10">
    <property type="entry name" value="Winged helix-like DNA-binding domain superfamily/Winged helix DNA-binding domain"/>
    <property type="match status" value="1"/>
</dbReference>
<comment type="caution">
    <text evidence="6">The sequence shown here is derived from an EMBL/GenBank/DDBJ whole genome shotgun (WGS) entry which is preliminary data.</text>
</comment>
<keyword evidence="3" id="KW-0804">Transcription</keyword>
<dbReference type="InterPro" id="IPR050707">
    <property type="entry name" value="HTH_MetabolicPath_Reg"/>
</dbReference>
<sequence>MAEHVAVRGTAESSDRDVVQSLARGLAVVRTFDAGHPALSLDQAAERAGISRSAVRRLLLTLIEAGLVTFDGHLYRLTPRLLDLGYAQQSRLSLAEVAEPHCASLSSELGRTVSMATRDGAEAVYLVRVGAPRLMSISVHVGTRLPAHHLAIGRVQLAWLPEAELAGFLGSATFLDNPGRTPRTADELRAELAATRERGWCHVADELEAGLSAVAAPVRDRTGQVVGAVNVSSRSDGRPDVRDLLETVPDLLRTAESIGADVHHSHLW</sequence>
<dbReference type="PROSITE" id="PS51078">
    <property type="entry name" value="ICLR_ED"/>
    <property type="match status" value="1"/>
</dbReference>
<protein>
    <submittedName>
        <fullName evidence="6">IclR family transcriptional regulator</fullName>
    </submittedName>
</protein>
<dbReference type="Pfam" id="PF09339">
    <property type="entry name" value="HTH_IclR"/>
    <property type="match status" value="1"/>
</dbReference>
<dbReference type="PANTHER" id="PTHR30136">
    <property type="entry name" value="HELIX-TURN-HELIX TRANSCRIPTIONAL REGULATOR, ICLR FAMILY"/>
    <property type="match status" value="1"/>
</dbReference>
<dbReference type="SMART" id="SM00346">
    <property type="entry name" value="HTH_ICLR"/>
    <property type="match status" value="1"/>
</dbReference>
<proteinExistence type="predicted"/>
<keyword evidence="2" id="KW-0238">DNA-binding</keyword>
<dbReference type="AlphaFoldDB" id="A0A543A313"/>
<feature type="domain" description="IclR-ED" evidence="5">
    <location>
        <begin position="80"/>
        <end position="264"/>
    </location>
</feature>